<dbReference type="EMBL" id="ML977498">
    <property type="protein sequence ID" value="KAF2134349.1"/>
    <property type="molecule type" value="Genomic_DNA"/>
</dbReference>
<dbReference type="AlphaFoldDB" id="A0A6A6AQY5"/>
<dbReference type="RefSeq" id="XP_033528736.1">
    <property type="nucleotide sequence ID" value="XM_033666443.1"/>
</dbReference>
<sequence>MPQGPFNDLKTLRSLHHHPDPPTLQSRPTPRSRKPTPPTTSPLASFHNTTRMDYFGLAPFPKPRDVDVCNPGIHHLGRGKRDKKSPLEGERESRGERERVDNQVRTRDMGGNLSTKEFTRAVLGQIEKA</sequence>
<evidence type="ECO:0000256" key="1">
    <source>
        <dbReference type="SAM" id="MobiDB-lite"/>
    </source>
</evidence>
<gene>
    <name evidence="2" type="ORF">P153DRAFT_353506</name>
</gene>
<keyword evidence="3" id="KW-1185">Reference proteome</keyword>
<name>A0A6A6AQY5_9PLEO</name>
<organism evidence="2 3">
    <name type="scientific">Dothidotthia symphoricarpi CBS 119687</name>
    <dbReference type="NCBI Taxonomy" id="1392245"/>
    <lineage>
        <taxon>Eukaryota</taxon>
        <taxon>Fungi</taxon>
        <taxon>Dikarya</taxon>
        <taxon>Ascomycota</taxon>
        <taxon>Pezizomycotina</taxon>
        <taxon>Dothideomycetes</taxon>
        <taxon>Pleosporomycetidae</taxon>
        <taxon>Pleosporales</taxon>
        <taxon>Dothidotthiaceae</taxon>
        <taxon>Dothidotthia</taxon>
    </lineage>
</organism>
<dbReference type="Proteomes" id="UP000799771">
    <property type="component" value="Unassembled WGS sequence"/>
</dbReference>
<proteinExistence type="predicted"/>
<feature type="region of interest" description="Disordered" evidence="1">
    <location>
        <begin position="1"/>
        <end position="47"/>
    </location>
</feature>
<accession>A0A6A6AQY5</accession>
<evidence type="ECO:0000313" key="3">
    <source>
        <dbReference type="Proteomes" id="UP000799771"/>
    </source>
</evidence>
<protein>
    <submittedName>
        <fullName evidence="2">Uncharacterized protein</fullName>
    </submittedName>
</protein>
<feature type="compositionally biased region" description="Basic and acidic residues" evidence="1">
    <location>
        <begin position="84"/>
        <end position="108"/>
    </location>
</feature>
<evidence type="ECO:0000313" key="2">
    <source>
        <dbReference type="EMBL" id="KAF2134349.1"/>
    </source>
</evidence>
<reference evidence="2" key="1">
    <citation type="journal article" date="2020" name="Stud. Mycol.">
        <title>101 Dothideomycetes genomes: a test case for predicting lifestyles and emergence of pathogens.</title>
        <authorList>
            <person name="Haridas S."/>
            <person name="Albert R."/>
            <person name="Binder M."/>
            <person name="Bloem J."/>
            <person name="Labutti K."/>
            <person name="Salamov A."/>
            <person name="Andreopoulos B."/>
            <person name="Baker S."/>
            <person name="Barry K."/>
            <person name="Bills G."/>
            <person name="Bluhm B."/>
            <person name="Cannon C."/>
            <person name="Castanera R."/>
            <person name="Culley D."/>
            <person name="Daum C."/>
            <person name="Ezra D."/>
            <person name="Gonzalez J."/>
            <person name="Henrissat B."/>
            <person name="Kuo A."/>
            <person name="Liang C."/>
            <person name="Lipzen A."/>
            <person name="Lutzoni F."/>
            <person name="Magnuson J."/>
            <person name="Mondo S."/>
            <person name="Nolan M."/>
            <person name="Ohm R."/>
            <person name="Pangilinan J."/>
            <person name="Park H.-J."/>
            <person name="Ramirez L."/>
            <person name="Alfaro M."/>
            <person name="Sun H."/>
            <person name="Tritt A."/>
            <person name="Yoshinaga Y."/>
            <person name="Zwiers L.-H."/>
            <person name="Turgeon B."/>
            <person name="Goodwin S."/>
            <person name="Spatafora J."/>
            <person name="Crous P."/>
            <person name="Grigoriev I."/>
        </authorList>
    </citation>
    <scope>NUCLEOTIDE SEQUENCE</scope>
    <source>
        <strain evidence="2">CBS 119687</strain>
    </source>
</reference>
<dbReference type="GeneID" id="54406875"/>
<feature type="region of interest" description="Disordered" evidence="1">
    <location>
        <begin position="71"/>
        <end position="113"/>
    </location>
</feature>